<evidence type="ECO:0000256" key="1">
    <source>
        <dbReference type="ARBA" id="ARBA00022723"/>
    </source>
</evidence>
<evidence type="ECO:0000313" key="8">
    <source>
        <dbReference type="Proteomes" id="UP000000437"/>
    </source>
</evidence>
<dbReference type="ZFIN" id="ZDB-GENE-061201-33">
    <property type="gene designation" value="zgc:158320"/>
</dbReference>
<keyword evidence="6" id="KW-0805">Transcription regulation</keyword>
<dbReference type="PANTHER" id="PTHR46600">
    <property type="entry name" value="THAP DOMAIN-CONTAINING"/>
    <property type="match status" value="1"/>
</dbReference>
<feature type="domain" description="THAP-type" evidence="7">
    <location>
        <begin position="1"/>
        <end position="95"/>
    </location>
</feature>
<protein>
    <recommendedName>
        <fullName evidence="6">THAP domain-containing protein 1</fullName>
    </recommendedName>
</protein>
<evidence type="ECO:0000256" key="4">
    <source>
        <dbReference type="ARBA" id="ARBA00023125"/>
    </source>
</evidence>
<dbReference type="PANTHER" id="PTHR46600:SF7">
    <property type="entry name" value="SI:DKEY-228B2.6-RELATED"/>
    <property type="match status" value="1"/>
</dbReference>
<keyword evidence="2 5" id="KW-0863">Zinc-finger</keyword>
<dbReference type="SMART" id="SM00692">
    <property type="entry name" value="DM3"/>
    <property type="match status" value="1"/>
</dbReference>
<keyword evidence="6" id="KW-0131">Cell cycle</keyword>
<dbReference type="RefSeq" id="XP_068079578.1">
    <property type="nucleotide sequence ID" value="XM_068223477.1"/>
</dbReference>
<keyword evidence="1" id="KW-0479">Metal-binding</keyword>
<dbReference type="Gene3D" id="6.20.210.20">
    <property type="entry name" value="THAP domain"/>
    <property type="match status" value="1"/>
</dbReference>
<comment type="function">
    <text evidence="6">DNA-binding transcription regulator that regulates endothelial cell proliferation and G1/S cell-cycle progression. Specifically binds the 5'-[AT]NTNN[GT]GGCA[AGT]-3' core DNA sequence and acts by modulating expression of pRB-E2F cell-cycle target genes.</text>
</comment>
<evidence type="ECO:0000259" key="7">
    <source>
        <dbReference type="PROSITE" id="PS50950"/>
    </source>
</evidence>
<dbReference type="InterPro" id="IPR006612">
    <property type="entry name" value="THAP_Znf"/>
</dbReference>
<keyword evidence="3" id="KW-0862">Zinc</keyword>
<keyword evidence="6" id="KW-0804">Transcription</keyword>
<reference evidence="9" key="1">
    <citation type="submission" date="2025-08" db="UniProtKB">
        <authorList>
            <consortium name="RefSeq"/>
        </authorList>
    </citation>
    <scope>IDENTIFICATION</scope>
    <source>
        <strain evidence="9">Tuebingen</strain>
        <tissue evidence="9">Fibroblasts and whole tissue</tissue>
    </source>
</reference>
<evidence type="ECO:0000256" key="6">
    <source>
        <dbReference type="RuleBase" id="RU369073"/>
    </source>
</evidence>
<gene>
    <name evidence="9 10" type="ORF">zgc:158320</name>
</gene>
<name>A0AB32TUW9_DANRE</name>
<evidence type="ECO:0000256" key="3">
    <source>
        <dbReference type="ARBA" id="ARBA00022833"/>
    </source>
</evidence>
<dbReference type="GeneID" id="780837"/>
<sequence>MVLNCAYPGCLNLFKKERLRSNSSSHGGKLTFHRFPTLEPGRLLLWRAALGMDPDTPMRSLRVWRICSEHFSPEDFRAVNGNKVLLKASAVPRVYSTPAPGSRAESAQAMQDCKEEETELLVSEAEGVSESRPQLHHSYTLPAAQSMHAYCLLQDEPSKREEHPEGRPDLNIIKLPSCSPSAKDGVGFPYTSRPAAHTHTAAAAGSSEKLVLKERQWIVSESSVMDLFRRCQQCGALITDTRTVISGCLLRVYWECAQRHIGQWNSCSGIQALLSNLCQKALEPPRHSAEIRRGVRR</sequence>
<dbReference type="PROSITE" id="PS50950">
    <property type="entry name" value="ZF_THAP"/>
    <property type="match status" value="1"/>
</dbReference>
<dbReference type="InterPro" id="IPR026516">
    <property type="entry name" value="THAP1/10"/>
</dbReference>
<dbReference type="Pfam" id="PF05485">
    <property type="entry name" value="THAP"/>
    <property type="match status" value="1"/>
</dbReference>
<evidence type="ECO:0000313" key="9">
    <source>
        <dbReference type="RefSeq" id="XP_068079578.1"/>
    </source>
</evidence>
<keyword evidence="6" id="KW-0539">Nucleus</keyword>
<evidence type="ECO:0000313" key="10">
    <source>
        <dbReference type="ZFIN" id="ZDB-GENE-061201-33"/>
    </source>
</evidence>
<organism evidence="8 9">
    <name type="scientific">Danio rerio</name>
    <name type="common">Zebrafish</name>
    <name type="synonym">Brachydanio rerio</name>
    <dbReference type="NCBI Taxonomy" id="7955"/>
    <lineage>
        <taxon>Eukaryota</taxon>
        <taxon>Metazoa</taxon>
        <taxon>Chordata</taxon>
        <taxon>Craniata</taxon>
        <taxon>Vertebrata</taxon>
        <taxon>Euteleostomi</taxon>
        <taxon>Actinopterygii</taxon>
        <taxon>Neopterygii</taxon>
        <taxon>Teleostei</taxon>
        <taxon>Ostariophysi</taxon>
        <taxon>Cypriniformes</taxon>
        <taxon>Danionidae</taxon>
        <taxon>Danioninae</taxon>
        <taxon>Danio</taxon>
    </lineage>
</organism>
<proteinExistence type="inferred from homology"/>
<dbReference type="AGR" id="ZFIN:ZDB-GENE-061201-33"/>
<dbReference type="GO" id="GO:0003700">
    <property type="term" value="F:DNA-binding transcription factor activity"/>
    <property type="evidence" value="ECO:0007669"/>
    <property type="project" value="UniProtKB-UniRule"/>
</dbReference>
<dbReference type="GO" id="GO:0005654">
    <property type="term" value="C:nucleoplasm"/>
    <property type="evidence" value="ECO:0007669"/>
    <property type="project" value="UniProtKB-SubCell"/>
</dbReference>
<dbReference type="GO" id="GO:0001935">
    <property type="term" value="P:endothelial cell proliferation"/>
    <property type="evidence" value="ECO:0007669"/>
    <property type="project" value="UniProtKB-UniRule"/>
</dbReference>
<dbReference type="SMART" id="SM00980">
    <property type="entry name" value="THAP"/>
    <property type="match status" value="1"/>
</dbReference>
<dbReference type="InterPro" id="IPR038441">
    <property type="entry name" value="THAP_Znf_sf"/>
</dbReference>
<keyword evidence="6" id="KW-0175">Coiled coil</keyword>
<dbReference type="AlphaFoldDB" id="A0AB32TUW9"/>
<comment type="similarity">
    <text evidence="6">Belongs to the THAP1 family.</text>
</comment>
<evidence type="ECO:0000256" key="2">
    <source>
        <dbReference type="ARBA" id="ARBA00022771"/>
    </source>
</evidence>
<evidence type="ECO:0000256" key="5">
    <source>
        <dbReference type="PROSITE-ProRule" id="PRU00309"/>
    </source>
</evidence>
<dbReference type="SUPFAM" id="SSF57716">
    <property type="entry name" value="Glucocorticoid receptor-like (DNA-binding domain)"/>
    <property type="match status" value="1"/>
</dbReference>
<keyword evidence="4 5" id="KW-0238">DNA-binding</keyword>
<dbReference type="GO" id="GO:0008270">
    <property type="term" value="F:zinc ion binding"/>
    <property type="evidence" value="ECO:0007669"/>
    <property type="project" value="UniProtKB-KW"/>
</dbReference>
<dbReference type="GO" id="GO:0043565">
    <property type="term" value="F:sequence-specific DNA binding"/>
    <property type="evidence" value="ECO:0007669"/>
    <property type="project" value="UniProtKB-UniRule"/>
</dbReference>
<keyword evidence="8" id="KW-1185">Reference proteome</keyword>
<comment type="subcellular location">
    <subcellularLocation>
        <location evidence="6">Nucleus</location>
        <location evidence="6">Nucleoplasm</location>
    </subcellularLocation>
</comment>
<dbReference type="Proteomes" id="UP000000437">
    <property type="component" value="Chromosome 9"/>
</dbReference>
<accession>A0AB32TUW9</accession>